<dbReference type="RefSeq" id="WP_007535523.1">
    <property type="nucleotide sequence ID" value="NZ_HF536773.1"/>
</dbReference>
<protein>
    <recommendedName>
        <fullName evidence="4">Transmembrane protein</fullName>
    </recommendedName>
</protein>
<organism evidence="2 3">
    <name type="scientific">Rhizobium mesoamericanum STM3625</name>
    <dbReference type="NCBI Taxonomy" id="1211777"/>
    <lineage>
        <taxon>Bacteria</taxon>
        <taxon>Pseudomonadati</taxon>
        <taxon>Pseudomonadota</taxon>
        <taxon>Alphaproteobacteria</taxon>
        <taxon>Hyphomicrobiales</taxon>
        <taxon>Rhizobiaceae</taxon>
        <taxon>Rhizobium/Agrobacterium group</taxon>
        <taxon>Rhizobium</taxon>
    </lineage>
</organism>
<feature type="transmembrane region" description="Helical" evidence="1">
    <location>
        <begin position="7"/>
        <end position="38"/>
    </location>
</feature>
<evidence type="ECO:0008006" key="4">
    <source>
        <dbReference type="Google" id="ProtNLM"/>
    </source>
</evidence>
<dbReference type="Proteomes" id="UP000009319">
    <property type="component" value="Unassembled WGS sequence"/>
</dbReference>
<evidence type="ECO:0000256" key="1">
    <source>
        <dbReference type="SAM" id="Phobius"/>
    </source>
</evidence>
<dbReference type="EMBL" id="CANI01000035">
    <property type="protein sequence ID" value="CCM78085.1"/>
    <property type="molecule type" value="Genomic_DNA"/>
</dbReference>
<dbReference type="eggNOG" id="ENOG50319PY">
    <property type="taxonomic scope" value="Bacteria"/>
</dbReference>
<keyword evidence="3" id="KW-1185">Reference proteome</keyword>
<sequence>MPWAIAVSFLVGAICAVRLPVLLFTLIVALVVVVFGVIGHGLGNSLATVAVWAIIYAAALEAGYLFVHWLFYLFYVKRTAQKTKQASPKIRSKYSAE</sequence>
<feature type="transmembrane region" description="Helical" evidence="1">
    <location>
        <begin position="50"/>
        <end position="75"/>
    </location>
</feature>
<proteinExistence type="predicted"/>
<evidence type="ECO:0000313" key="3">
    <source>
        <dbReference type="Proteomes" id="UP000009319"/>
    </source>
</evidence>
<gene>
    <name evidence="2" type="ORF">BN77_p10039</name>
</gene>
<comment type="caution">
    <text evidence="2">The sequence shown here is derived from an EMBL/GenBank/DDBJ whole genome shotgun (WGS) entry which is preliminary data.</text>
</comment>
<evidence type="ECO:0000313" key="2">
    <source>
        <dbReference type="EMBL" id="CCM78085.1"/>
    </source>
</evidence>
<reference evidence="2 3" key="1">
    <citation type="journal article" date="2013" name="Genome Announc.">
        <title>Draft Genome Sequence of Rhizobium mesoamericanum STM3625, a Nitrogen-Fixing Symbiont of Mimosa pudica Isolated in French Guiana (South America).</title>
        <authorList>
            <person name="Moulin L."/>
            <person name="Mornico D."/>
            <person name="Melkonian R."/>
            <person name="Klonowska A."/>
        </authorList>
    </citation>
    <scope>NUCLEOTIDE SEQUENCE [LARGE SCALE GENOMIC DNA]</scope>
    <source>
        <strain evidence="2 3">STM3625</strain>
    </source>
</reference>
<dbReference type="STRING" id="1211777.BN77_p10039"/>
<accession>K0Q1F0</accession>
<keyword evidence="1" id="KW-0812">Transmembrane</keyword>
<dbReference type="HOGENOM" id="CLU_184507_0_0_5"/>
<dbReference type="AlphaFoldDB" id="K0Q1F0"/>
<keyword evidence="1" id="KW-0472">Membrane</keyword>
<keyword evidence="1" id="KW-1133">Transmembrane helix</keyword>
<name>K0Q1F0_9HYPH</name>